<name>A0AAE8M4B0_9HYPO</name>
<accession>A0AAE8M4B0</accession>
<dbReference type="InterPro" id="IPR046670">
    <property type="entry name" value="DUF6540"/>
</dbReference>
<evidence type="ECO:0000313" key="2">
    <source>
        <dbReference type="Proteomes" id="UP001187734"/>
    </source>
</evidence>
<gene>
    <name evidence="1" type="ORF">FTOL_03579</name>
</gene>
<reference evidence="1" key="1">
    <citation type="submission" date="2018-03" db="EMBL/GenBank/DDBJ databases">
        <authorList>
            <person name="Guldener U."/>
        </authorList>
    </citation>
    <scope>NUCLEOTIDE SEQUENCE</scope>
</reference>
<dbReference type="EMBL" id="ONZP01000107">
    <property type="protein sequence ID" value="SPJ73849.1"/>
    <property type="molecule type" value="Genomic_DNA"/>
</dbReference>
<dbReference type="AlphaFoldDB" id="A0AAE8M4B0"/>
<dbReference type="Proteomes" id="UP001187734">
    <property type="component" value="Unassembled WGS sequence"/>
</dbReference>
<keyword evidence="2" id="KW-1185">Reference proteome</keyword>
<organism evidence="1 2">
    <name type="scientific">Fusarium torulosum</name>
    <dbReference type="NCBI Taxonomy" id="33205"/>
    <lineage>
        <taxon>Eukaryota</taxon>
        <taxon>Fungi</taxon>
        <taxon>Dikarya</taxon>
        <taxon>Ascomycota</taxon>
        <taxon>Pezizomycotina</taxon>
        <taxon>Sordariomycetes</taxon>
        <taxon>Hypocreomycetidae</taxon>
        <taxon>Hypocreales</taxon>
        <taxon>Nectriaceae</taxon>
        <taxon>Fusarium</taxon>
    </lineage>
</organism>
<proteinExistence type="predicted"/>
<protein>
    <submittedName>
        <fullName evidence="1">Uncharacterized protein</fullName>
    </submittedName>
</protein>
<sequence>MSHYPVYLVESLGVSRNHHALFFQTNSDGTGSLFNVIGDIQSVMNFEASELSKKREESQTFVSKSQLGWIKAGDLHRVEAICRSNPPPAKQFDGPKRIDKTKPLRRCQEWTSENVASLRAEGILH</sequence>
<evidence type="ECO:0000313" key="1">
    <source>
        <dbReference type="EMBL" id="SPJ73849.1"/>
    </source>
</evidence>
<dbReference type="Pfam" id="PF20174">
    <property type="entry name" value="DUF6540"/>
    <property type="match status" value="1"/>
</dbReference>
<comment type="caution">
    <text evidence="1">The sequence shown here is derived from an EMBL/GenBank/DDBJ whole genome shotgun (WGS) entry which is preliminary data.</text>
</comment>